<dbReference type="Proteomes" id="UP000766904">
    <property type="component" value="Unassembled WGS sequence"/>
</dbReference>
<name>A0A8J8QA08_9EURY</name>
<sequence>MADVTHSIGSSGGGRSRCTIGLAVVQTVADRRGVEQSELPPLYDWVDPEALERIFDAPASDLGGERRFVFDYAGHTITIQQKDRLSITVGEAATEPTAESDSGDESRSDA</sequence>
<keyword evidence="4" id="KW-1185">Reference proteome</keyword>
<gene>
    <name evidence="3" type="ORF">CV102_00890</name>
</gene>
<organism evidence="3 4">
    <name type="scientific">Natronococcus pandeyae</name>
    <dbReference type="NCBI Taxonomy" id="2055836"/>
    <lineage>
        <taxon>Archaea</taxon>
        <taxon>Methanobacteriati</taxon>
        <taxon>Methanobacteriota</taxon>
        <taxon>Stenosarchaea group</taxon>
        <taxon>Halobacteria</taxon>
        <taxon>Halobacteriales</taxon>
        <taxon>Natrialbaceae</taxon>
        <taxon>Natronococcus</taxon>
    </lineage>
</organism>
<dbReference type="InterPro" id="IPR040624">
    <property type="entry name" value="HalOD1"/>
</dbReference>
<dbReference type="AlphaFoldDB" id="A0A8J8QA08"/>
<feature type="region of interest" description="Disordered" evidence="1">
    <location>
        <begin position="89"/>
        <end position="110"/>
    </location>
</feature>
<evidence type="ECO:0000313" key="4">
    <source>
        <dbReference type="Proteomes" id="UP000766904"/>
    </source>
</evidence>
<reference evidence="3" key="1">
    <citation type="submission" date="2017-11" db="EMBL/GenBank/DDBJ databases">
        <authorList>
            <person name="Kajale S.C."/>
            <person name="Sharma A."/>
        </authorList>
    </citation>
    <scope>NUCLEOTIDE SEQUENCE</scope>
    <source>
        <strain evidence="3">LS1_42</strain>
    </source>
</reference>
<evidence type="ECO:0000313" key="3">
    <source>
        <dbReference type="EMBL" id="TYL40170.1"/>
    </source>
</evidence>
<accession>A0A8J8QA08</accession>
<feature type="domain" description="Halobacterial output" evidence="2">
    <location>
        <begin position="22"/>
        <end position="88"/>
    </location>
</feature>
<evidence type="ECO:0000259" key="2">
    <source>
        <dbReference type="Pfam" id="PF18545"/>
    </source>
</evidence>
<protein>
    <recommendedName>
        <fullName evidence="2">Halobacterial output domain-containing protein</fullName>
    </recommendedName>
</protein>
<proteinExistence type="predicted"/>
<dbReference type="Pfam" id="PF18545">
    <property type="entry name" value="HalOD1"/>
    <property type="match status" value="1"/>
</dbReference>
<evidence type="ECO:0000256" key="1">
    <source>
        <dbReference type="SAM" id="MobiDB-lite"/>
    </source>
</evidence>
<comment type="caution">
    <text evidence="3">The sequence shown here is derived from an EMBL/GenBank/DDBJ whole genome shotgun (WGS) entry which is preliminary data.</text>
</comment>
<dbReference type="EMBL" id="PHNJ01000001">
    <property type="protein sequence ID" value="TYL40170.1"/>
    <property type="molecule type" value="Genomic_DNA"/>
</dbReference>